<protein>
    <recommendedName>
        <fullName evidence="4">Outer membrane protein beta-barrel domain-containing protein</fullName>
    </recommendedName>
</protein>
<keyword evidence="1" id="KW-0732">Signal</keyword>
<dbReference type="SUPFAM" id="SSF56935">
    <property type="entry name" value="Porins"/>
    <property type="match status" value="1"/>
</dbReference>
<dbReference type="Proteomes" id="UP000757461">
    <property type="component" value="Unassembled WGS sequence"/>
</dbReference>
<feature type="signal peptide" evidence="1">
    <location>
        <begin position="1"/>
        <end position="24"/>
    </location>
</feature>
<comment type="caution">
    <text evidence="2">The sequence shown here is derived from an EMBL/GenBank/DDBJ whole genome shotgun (WGS) entry which is preliminary data.</text>
</comment>
<accession>A0A930HX71</accession>
<evidence type="ECO:0000313" key="2">
    <source>
        <dbReference type="EMBL" id="MBF1414088.1"/>
    </source>
</evidence>
<evidence type="ECO:0000256" key="1">
    <source>
        <dbReference type="SAM" id="SignalP"/>
    </source>
</evidence>
<evidence type="ECO:0000313" key="3">
    <source>
        <dbReference type="Proteomes" id="UP000757461"/>
    </source>
</evidence>
<evidence type="ECO:0008006" key="4">
    <source>
        <dbReference type="Google" id="ProtNLM"/>
    </source>
</evidence>
<dbReference type="AlphaFoldDB" id="A0A930HX71"/>
<name>A0A930HX71_9BACT</name>
<gene>
    <name evidence="2" type="ORF">HXN33_00785</name>
</gene>
<sequence length="927" mass="105728">MIKLRFLHILTCFSLLFFALSLHAQNRLHSVRGTIVDGFTGEGLAAKIFLMTNDSTVIDTTTAEVVELPDGTGGTEGWYEFRGVTEKGHYIVRAVLDGYEDSYRRCELRSTREEHISVDKMYMHQLHELNEVTVTSTKIKMVMRGDTIVYNANAFNLAEGSMLDALVARLPGAKLTKDGKIYVNGKYVENLLVNGHDFFSGSPKVALENLPAYSVSKIKVFDKAGHVSEMMGQDMGDKAYTMDVRLKKEYSTGYMGNLEAGIGTQHRYTSRGLLMKFSDRERIGTYFNMNNLNDNQRAKLDGQWSPEDMPDGLLATKIAGLSYIRFLNGYNEWFESSVDWEHNSADIITKINTQTYLPGGDVFRKAVSLQQSSRDNWSSRNRLILYKKGGFSSNFLNVSYMKRTGWGTEAQKDSVKNSILSQLMEDNSFQTKDFNFSFRSNNGLKVIADNIGWNVNLTYNRNKQYTLTSSDVQYPTAGLPHDLRVRYLNAPNQNLRLDAGADYTVGFHTRNVMLGYSYSYLFNKSDNLLYRLDRLGSGPYKLGDLLPSSALSIASALDNGNTFFYREHRNEHKVMLRYDARKSKLFGANLTLELPVRLLSSSLSYERAGNYGVSRRNLFFEPTLRIENPEAWNIQMGVKSEFPEMTLLVNYMDDSTPLYVREGNAGLRNIHKYYVEGGAFFHSTHQQAINIRAGYHQTDNAIAYSLVYDKINSLSRIRPVSVNGNWNVDGSIGFTRALDKAQKFTVDNQLTAEYRHSVDMATFVGSLVSERSVVRNMILGDELRVDYQPIEGYSFSLHGAWKYYSISSKREDFADIHATDYNVGLNTTLTLPWEFRLTTDVTMFARCGYQQSELNTTDWIWNAQLSRAFFSGRLLTKLQAFDLFHQLNSVRYAVNEQGRVETWRNSIPRYLMLSLAWKFNINPKKKR</sequence>
<feature type="chain" id="PRO_5038140068" description="Outer membrane protein beta-barrel domain-containing protein" evidence="1">
    <location>
        <begin position="25"/>
        <end position="927"/>
    </location>
</feature>
<proteinExistence type="predicted"/>
<reference evidence="2" key="1">
    <citation type="submission" date="2020-04" db="EMBL/GenBank/DDBJ databases">
        <title>Deep metagenomics examines the oral microbiome during advanced dental caries in children, revealing novel taxa and co-occurrences with host molecules.</title>
        <authorList>
            <person name="Baker J.L."/>
            <person name="Morton J.T."/>
            <person name="Dinis M."/>
            <person name="Alvarez R."/>
            <person name="Tran N.C."/>
            <person name="Knight R."/>
            <person name="Edlund A."/>
        </authorList>
    </citation>
    <scope>NUCLEOTIDE SEQUENCE</scope>
    <source>
        <strain evidence="2">JCVI_25_bin.9</strain>
    </source>
</reference>
<dbReference type="EMBL" id="JABZSQ010000006">
    <property type="protein sequence ID" value="MBF1414088.1"/>
    <property type="molecule type" value="Genomic_DNA"/>
</dbReference>
<organism evidence="2 3">
    <name type="scientific">Prevotella histicola</name>
    <dbReference type="NCBI Taxonomy" id="470565"/>
    <lineage>
        <taxon>Bacteria</taxon>
        <taxon>Pseudomonadati</taxon>
        <taxon>Bacteroidota</taxon>
        <taxon>Bacteroidia</taxon>
        <taxon>Bacteroidales</taxon>
        <taxon>Prevotellaceae</taxon>
        <taxon>Prevotella</taxon>
    </lineage>
</organism>